<accession>A0AAU9X6V4</accession>
<feature type="repeat" description="TPR" evidence="3">
    <location>
        <begin position="417"/>
        <end position="450"/>
    </location>
</feature>
<dbReference type="PANTHER" id="PTHR45641:SF19">
    <property type="entry name" value="NEPHROCYSTIN-3"/>
    <property type="match status" value="1"/>
</dbReference>
<dbReference type="InterPro" id="IPR019734">
    <property type="entry name" value="TPR_rpt"/>
</dbReference>
<feature type="repeat" description="TPR" evidence="3">
    <location>
        <begin position="627"/>
        <end position="660"/>
    </location>
</feature>
<feature type="repeat" description="TPR" evidence="3">
    <location>
        <begin position="680"/>
        <end position="713"/>
    </location>
</feature>
<keyword evidence="2 3" id="KW-0802">TPR repeat</keyword>
<dbReference type="Pfam" id="PF13374">
    <property type="entry name" value="TPR_10"/>
    <property type="match status" value="2"/>
</dbReference>
<dbReference type="Pfam" id="PF13424">
    <property type="entry name" value="TPR_12"/>
    <property type="match status" value="3"/>
</dbReference>
<evidence type="ECO:0000256" key="3">
    <source>
        <dbReference type="PROSITE-ProRule" id="PRU00339"/>
    </source>
</evidence>
<evidence type="ECO:0000313" key="5">
    <source>
        <dbReference type="Proteomes" id="UP001159428"/>
    </source>
</evidence>
<evidence type="ECO:0008006" key="6">
    <source>
        <dbReference type="Google" id="ProtNLM"/>
    </source>
</evidence>
<dbReference type="PANTHER" id="PTHR45641">
    <property type="entry name" value="TETRATRICOPEPTIDE REPEAT PROTEIN (AFU_ORTHOLOGUE AFUA_6G03870)"/>
    <property type="match status" value="1"/>
</dbReference>
<dbReference type="AlphaFoldDB" id="A0AAU9X6V4"/>
<feature type="repeat" description="TPR" evidence="3">
    <location>
        <begin position="585"/>
        <end position="618"/>
    </location>
</feature>
<proteinExistence type="predicted"/>
<organism evidence="4 5">
    <name type="scientific">Pocillopora meandrina</name>
    <dbReference type="NCBI Taxonomy" id="46732"/>
    <lineage>
        <taxon>Eukaryota</taxon>
        <taxon>Metazoa</taxon>
        <taxon>Cnidaria</taxon>
        <taxon>Anthozoa</taxon>
        <taxon>Hexacorallia</taxon>
        <taxon>Scleractinia</taxon>
        <taxon>Astrocoeniina</taxon>
        <taxon>Pocilloporidae</taxon>
        <taxon>Pocillopora</taxon>
    </lineage>
</organism>
<reference evidence="4 5" key="1">
    <citation type="submission" date="2022-05" db="EMBL/GenBank/DDBJ databases">
        <authorList>
            <consortium name="Genoscope - CEA"/>
            <person name="William W."/>
        </authorList>
    </citation>
    <scope>NUCLEOTIDE SEQUENCE [LARGE SCALE GENOMIC DNA]</scope>
</reference>
<feature type="repeat" description="TPR" evidence="3">
    <location>
        <begin position="501"/>
        <end position="534"/>
    </location>
</feature>
<keyword evidence="1" id="KW-0677">Repeat</keyword>
<gene>
    <name evidence="4" type="ORF">PMEA_00018785</name>
</gene>
<evidence type="ECO:0000313" key="4">
    <source>
        <dbReference type="EMBL" id="CAH3139381.1"/>
    </source>
</evidence>
<comment type="caution">
    <text evidence="4">The sequence shown here is derived from an EMBL/GenBank/DDBJ whole genome shotgun (WGS) entry which is preliminary data.</text>
</comment>
<dbReference type="Gene3D" id="1.25.40.10">
    <property type="entry name" value="Tetratricopeptide repeat domain"/>
    <property type="match status" value="3"/>
</dbReference>
<keyword evidence="5" id="KW-1185">Reference proteome</keyword>
<dbReference type="SUPFAM" id="SSF48452">
    <property type="entry name" value="TPR-like"/>
    <property type="match status" value="3"/>
</dbReference>
<dbReference type="Pfam" id="PF13176">
    <property type="entry name" value="TPR_7"/>
    <property type="match status" value="1"/>
</dbReference>
<name>A0AAU9X6V4_9CNID</name>
<protein>
    <recommendedName>
        <fullName evidence="6">Nephrocystin-3</fullName>
    </recommendedName>
</protein>
<feature type="repeat" description="TPR" evidence="3">
    <location>
        <begin position="543"/>
        <end position="576"/>
    </location>
</feature>
<evidence type="ECO:0000256" key="2">
    <source>
        <dbReference type="ARBA" id="ARBA00022803"/>
    </source>
</evidence>
<sequence length="810" mass="90698">MTLNAENSETLLESYILFARNCKCPEYAVTNTLNFTDLCADEKITRLRKLISARISNYTSWLLVVDNVIIVSQIHGHLPDARDELWVRGQLLLTTQHAVSIPLTNSAIQHVSISKGMHPDHARSLLTFLSEVSDGEMENEVARTLEYQPLALASVSIYVREVRQSKVSVSFGWGDYLEKVAGGQQSTTETILAETNPRYQNSMTTAITLAVKEAMATNRVINHLFTFLVLCSPQPIPQDVAVNYIMEIDEEFTDKGWIRSKINRCSLLLSEEEGDSVCIRVHGVVRDVLDSLKTNYAKELYIKSVVGAVASFAKFDDLDTFAIGSRLVPHLRKLILRAKYLFSEQDLPQVRKVVALEILHSGNANDAVGKAEIDLFVGITHKCKGNLDQAKNYYTNNHERALDIRLKQLGPQHVDVAASYNNLGNVYRSLGDFKQAKDNHASALNIRLKQLGPEHVDVAASYDNLGTVHSDRGDFQQAQDNHARALDIRLKQLGPDHVNVTASYNSLGNVYRSLGNFQEAKDIHARAMDIRLKQLGPEHVDVATSYNNLGIVYRSLGDFQQAEDNHARALEIRLKQLGPKHLNVAASYNNLGTVYSDQGDFQQAKDSHARALDIRLKQLGREHVNVAASYNNLGTVYSDLGDFQQAKDNFARDFPQAEEDYVRALDIRLKQLGPEHVNVATSYNNLGSVYRSLGDFQKAKDNHAHALDIRLKQLGPEHVNVAASYNNLGIVYGGLDDFQQAKDNHARALNIYICLKQLEGDYLKVEITHENIGDAHNEQGHDEEAKKRYDRVLAIYVQSLGLEHVCVRIL</sequence>
<dbReference type="Proteomes" id="UP001159428">
    <property type="component" value="Unassembled WGS sequence"/>
</dbReference>
<dbReference type="SMART" id="SM00028">
    <property type="entry name" value="TPR"/>
    <property type="match status" value="9"/>
</dbReference>
<dbReference type="InterPro" id="IPR011990">
    <property type="entry name" value="TPR-like_helical_dom_sf"/>
</dbReference>
<evidence type="ECO:0000256" key="1">
    <source>
        <dbReference type="ARBA" id="ARBA00022737"/>
    </source>
</evidence>
<dbReference type="EMBL" id="CALNXJ010000033">
    <property type="protein sequence ID" value="CAH3139381.1"/>
    <property type="molecule type" value="Genomic_DNA"/>
</dbReference>
<dbReference type="PROSITE" id="PS50005">
    <property type="entry name" value="TPR"/>
    <property type="match status" value="7"/>
</dbReference>
<feature type="repeat" description="TPR" evidence="3">
    <location>
        <begin position="459"/>
        <end position="492"/>
    </location>
</feature>